<organism evidence="3 4">
    <name type="scientific">Orbus hercynius</name>
    <dbReference type="NCBI Taxonomy" id="593135"/>
    <lineage>
        <taxon>Bacteria</taxon>
        <taxon>Pseudomonadati</taxon>
        <taxon>Pseudomonadota</taxon>
        <taxon>Gammaproteobacteria</taxon>
        <taxon>Orbales</taxon>
        <taxon>Orbaceae</taxon>
        <taxon>Orbus</taxon>
    </lineage>
</organism>
<dbReference type="PANTHER" id="PTHR35535">
    <property type="entry name" value="HEAT SHOCK PROTEIN HSLJ"/>
    <property type="match status" value="1"/>
</dbReference>
<dbReference type="InterPro" id="IPR005184">
    <property type="entry name" value="DUF306_Meta_HslJ"/>
</dbReference>
<protein>
    <submittedName>
        <fullName evidence="3">Heat shock protein HslJ</fullName>
    </submittedName>
</protein>
<dbReference type="Gene3D" id="2.40.128.270">
    <property type="match status" value="1"/>
</dbReference>
<name>A0A495RJ02_9GAMM</name>
<accession>A0A495RJ02</accession>
<dbReference type="InterPro" id="IPR053147">
    <property type="entry name" value="Hsp_HslJ-like"/>
</dbReference>
<keyword evidence="1" id="KW-0732">Signal</keyword>
<dbReference type="PROSITE" id="PS51257">
    <property type="entry name" value="PROKAR_LIPOPROTEIN"/>
    <property type="match status" value="1"/>
</dbReference>
<dbReference type="AlphaFoldDB" id="A0A495RJ02"/>
<dbReference type="PANTHER" id="PTHR35535:SF1">
    <property type="entry name" value="HEAT SHOCK PROTEIN HSLJ"/>
    <property type="match status" value="1"/>
</dbReference>
<dbReference type="Pfam" id="PF03724">
    <property type="entry name" value="META"/>
    <property type="match status" value="1"/>
</dbReference>
<dbReference type="Proteomes" id="UP000278542">
    <property type="component" value="Unassembled WGS sequence"/>
</dbReference>
<evidence type="ECO:0000313" key="3">
    <source>
        <dbReference type="EMBL" id="RKS87512.1"/>
    </source>
</evidence>
<sequence length="143" mass="16083">MKKKLCFLLLTTSLMITACDKTKPVQAEDLMHHRFTVKTLNGQAMPNSPQTFIEFGEHLTINGQMCNRFFGQSILTNNELTSPGLAMTKRLCADEQLNQLDSVISELFKNGATVKLDNQTNDKVLLKLTDNSNTIVFELNDLM</sequence>
<gene>
    <name evidence="3" type="ORF">DES39_0746</name>
</gene>
<keyword evidence="4" id="KW-1185">Reference proteome</keyword>
<evidence type="ECO:0000259" key="2">
    <source>
        <dbReference type="Pfam" id="PF03724"/>
    </source>
</evidence>
<dbReference type="OrthoDB" id="5600341at2"/>
<dbReference type="RefSeq" id="WP_121144403.1">
    <property type="nucleotide sequence ID" value="NZ_RBWY01000001.1"/>
</dbReference>
<evidence type="ECO:0000256" key="1">
    <source>
        <dbReference type="SAM" id="SignalP"/>
    </source>
</evidence>
<reference evidence="3 4" key="1">
    <citation type="submission" date="2018-10" db="EMBL/GenBank/DDBJ databases">
        <title>Genomic Encyclopedia of Type Strains, Phase IV (KMG-IV): sequencing the most valuable type-strain genomes for metagenomic binning, comparative biology and taxonomic classification.</title>
        <authorList>
            <person name="Goeker M."/>
        </authorList>
    </citation>
    <scope>NUCLEOTIDE SEQUENCE [LARGE SCALE GENOMIC DNA]</scope>
    <source>
        <strain evidence="3 4">DSM 22228</strain>
    </source>
</reference>
<dbReference type="EMBL" id="RBWY01000001">
    <property type="protein sequence ID" value="RKS87512.1"/>
    <property type="molecule type" value="Genomic_DNA"/>
</dbReference>
<keyword evidence="3" id="KW-0346">Stress response</keyword>
<feature type="signal peptide" evidence="1">
    <location>
        <begin position="1"/>
        <end position="18"/>
    </location>
</feature>
<comment type="caution">
    <text evidence="3">The sequence shown here is derived from an EMBL/GenBank/DDBJ whole genome shotgun (WGS) entry which is preliminary data.</text>
</comment>
<proteinExistence type="predicted"/>
<feature type="domain" description="DUF306" evidence="2">
    <location>
        <begin position="28"/>
        <end position="137"/>
    </location>
</feature>
<evidence type="ECO:0000313" key="4">
    <source>
        <dbReference type="Proteomes" id="UP000278542"/>
    </source>
</evidence>
<feature type="chain" id="PRO_5019765847" evidence="1">
    <location>
        <begin position="19"/>
        <end position="143"/>
    </location>
</feature>
<dbReference type="InterPro" id="IPR038670">
    <property type="entry name" value="HslJ-like_sf"/>
</dbReference>